<dbReference type="Gramene" id="AUR62038513-RA">
    <property type="protein sequence ID" value="AUR62038513-RA:cds"/>
    <property type="gene ID" value="AUR62038513"/>
</dbReference>
<reference evidence="2" key="1">
    <citation type="journal article" date="2017" name="Nature">
        <title>The genome of Chenopodium quinoa.</title>
        <authorList>
            <person name="Jarvis D.E."/>
            <person name="Ho Y.S."/>
            <person name="Lightfoot D.J."/>
            <person name="Schmoeckel S.M."/>
            <person name="Li B."/>
            <person name="Borm T.J.A."/>
            <person name="Ohyanagi H."/>
            <person name="Mineta K."/>
            <person name="Michell C.T."/>
            <person name="Saber N."/>
            <person name="Kharbatia N.M."/>
            <person name="Rupper R.R."/>
            <person name="Sharp A.R."/>
            <person name="Dally N."/>
            <person name="Boughton B.A."/>
            <person name="Woo Y.H."/>
            <person name="Gao G."/>
            <person name="Schijlen E.G.W.M."/>
            <person name="Guo X."/>
            <person name="Momin A.A."/>
            <person name="Negrao S."/>
            <person name="Al-Babili S."/>
            <person name="Gehring C."/>
            <person name="Roessner U."/>
            <person name="Jung C."/>
            <person name="Murphy K."/>
            <person name="Arold S.T."/>
            <person name="Gojobori T."/>
            <person name="van der Linden C.G."/>
            <person name="van Loo E.N."/>
            <person name="Jellen E.N."/>
            <person name="Maughan P.J."/>
            <person name="Tester M."/>
        </authorList>
    </citation>
    <scope>NUCLEOTIDE SEQUENCE [LARGE SCALE GENOMIC DNA]</scope>
    <source>
        <strain evidence="2">cv. PI 614886</strain>
    </source>
</reference>
<feature type="region of interest" description="Disordered" evidence="1">
    <location>
        <begin position="130"/>
        <end position="161"/>
    </location>
</feature>
<dbReference type="Proteomes" id="UP000596660">
    <property type="component" value="Unplaced"/>
</dbReference>
<dbReference type="OMA" id="QICAPSM"/>
<protein>
    <submittedName>
        <fullName evidence="2">Uncharacterized protein</fullName>
    </submittedName>
</protein>
<dbReference type="EnsemblPlants" id="AUR62038513-RA">
    <property type="protein sequence ID" value="AUR62038513-RA:cds"/>
    <property type="gene ID" value="AUR62038513"/>
</dbReference>
<name>A0A803N0M9_CHEQI</name>
<sequence length="220" mass="24744">MVSFQTSFLQLNDQRKPISETTDDSKNNMKRKWNDTEDEEEVILPYKHWRNPKAATAIAAFASKSFSDIELHLETPLPSEWQRGNTLLQHKNTKKNTKEIQGKAQNHQSPKDCHMSLDLELNLPCGSLNQNISKSTSEKNTTTMIKKKSSHSPPPSASPNLFRSLSTVRKTNTIDVETADDAEEMVANRLQTVPYAGDAVQILTYMSQLQICAPSMPEPS</sequence>
<feature type="compositionally biased region" description="Basic and acidic residues" evidence="1">
    <location>
        <begin position="13"/>
        <end position="34"/>
    </location>
</feature>
<organism evidence="2 3">
    <name type="scientific">Chenopodium quinoa</name>
    <name type="common">Quinoa</name>
    <dbReference type="NCBI Taxonomy" id="63459"/>
    <lineage>
        <taxon>Eukaryota</taxon>
        <taxon>Viridiplantae</taxon>
        <taxon>Streptophyta</taxon>
        <taxon>Embryophyta</taxon>
        <taxon>Tracheophyta</taxon>
        <taxon>Spermatophyta</taxon>
        <taxon>Magnoliopsida</taxon>
        <taxon>eudicotyledons</taxon>
        <taxon>Gunneridae</taxon>
        <taxon>Pentapetalae</taxon>
        <taxon>Caryophyllales</taxon>
        <taxon>Chenopodiaceae</taxon>
        <taxon>Chenopodioideae</taxon>
        <taxon>Atripliceae</taxon>
        <taxon>Chenopodium</taxon>
    </lineage>
</organism>
<feature type="compositionally biased region" description="Polar residues" evidence="1">
    <location>
        <begin position="130"/>
        <end position="144"/>
    </location>
</feature>
<evidence type="ECO:0000313" key="2">
    <source>
        <dbReference type="EnsemblPlants" id="AUR62038513-RA:cds"/>
    </source>
</evidence>
<evidence type="ECO:0000313" key="3">
    <source>
        <dbReference type="Proteomes" id="UP000596660"/>
    </source>
</evidence>
<evidence type="ECO:0000256" key="1">
    <source>
        <dbReference type="SAM" id="MobiDB-lite"/>
    </source>
</evidence>
<proteinExistence type="predicted"/>
<keyword evidence="3" id="KW-1185">Reference proteome</keyword>
<feature type="region of interest" description="Disordered" evidence="1">
    <location>
        <begin position="12"/>
        <end position="34"/>
    </location>
</feature>
<reference evidence="2" key="2">
    <citation type="submission" date="2021-03" db="UniProtKB">
        <authorList>
            <consortium name="EnsemblPlants"/>
        </authorList>
    </citation>
    <scope>IDENTIFICATION</scope>
</reference>
<accession>A0A803N0M9</accession>
<dbReference type="AlphaFoldDB" id="A0A803N0M9"/>